<evidence type="ECO:0000313" key="1">
    <source>
        <dbReference type="EMBL" id="OAY66927.1"/>
    </source>
</evidence>
<comment type="caution">
    <text evidence="1">The sequence shown here is derived from an EMBL/GenBank/DDBJ whole genome shotgun (WGS) entry which is preliminary data.</text>
</comment>
<proteinExistence type="predicted"/>
<dbReference type="AlphaFoldDB" id="A0A199UQ33"/>
<organism evidence="1 2">
    <name type="scientific">Ananas comosus</name>
    <name type="common">Pineapple</name>
    <name type="synonym">Ananas ananas</name>
    <dbReference type="NCBI Taxonomy" id="4615"/>
    <lineage>
        <taxon>Eukaryota</taxon>
        <taxon>Viridiplantae</taxon>
        <taxon>Streptophyta</taxon>
        <taxon>Embryophyta</taxon>
        <taxon>Tracheophyta</taxon>
        <taxon>Spermatophyta</taxon>
        <taxon>Magnoliopsida</taxon>
        <taxon>Liliopsida</taxon>
        <taxon>Poales</taxon>
        <taxon>Bromeliaceae</taxon>
        <taxon>Bromelioideae</taxon>
        <taxon>Ananas</taxon>
    </lineage>
</organism>
<name>A0A199UQ33_ANACO</name>
<dbReference type="EMBL" id="LSRQ01005826">
    <property type="protein sequence ID" value="OAY66927.1"/>
    <property type="molecule type" value="Genomic_DNA"/>
</dbReference>
<reference evidence="1 2" key="1">
    <citation type="journal article" date="2016" name="DNA Res.">
        <title>The draft genome of MD-2 pineapple using hybrid error correction of long reads.</title>
        <authorList>
            <person name="Redwan R.M."/>
            <person name="Saidin A."/>
            <person name="Kumar S.V."/>
        </authorList>
    </citation>
    <scope>NUCLEOTIDE SEQUENCE [LARGE SCALE GENOMIC DNA]</scope>
    <source>
        <strain evidence="2">cv. MD2</strain>
        <tissue evidence="1">Leaf</tissue>
    </source>
</reference>
<sequence length="79" mass="9724">MRVAEYLWDNFLGGSSRHRLRHRRRHQPHWMNLRYLNLQEGRKEFTYCSPQPPEVDSFDQRSHFHNMEDYAVLCVKSYV</sequence>
<accession>A0A199UQ33</accession>
<protein>
    <submittedName>
        <fullName evidence="1">Uncharacterized protein</fullName>
    </submittedName>
</protein>
<dbReference type="Proteomes" id="UP000092600">
    <property type="component" value="Unassembled WGS sequence"/>
</dbReference>
<gene>
    <name evidence="1" type="ORF">ACMD2_25569</name>
</gene>
<evidence type="ECO:0000313" key="2">
    <source>
        <dbReference type="Proteomes" id="UP000092600"/>
    </source>
</evidence>